<protein>
    <recommendedName>
        <fullName evidence="2 8">Anthranilate phosphoribosyltransferase</fullName>
        <ecNumber evidence="2 8">2.4.2.18</ecNumber>
    </recommendedName>
</protein>
<dbReference type="PANTHER" id="PTHR43285">
    <property type="entry name" value="ANTHRANILATE PHOSPHORIBOSYLTRANSFERASE"/>
    <property type="match status" value="1"/>
</dbReference>
<dbReference type="InterPro" id="IPR036320">
    <property type="entry name" value="Glycosyl_Trfase_fam3_N_dom_sf"/>
</dbReference>
<evidence type="ECO:0000256" key="6">
    <source>
        <dbReference type="ARBA" id="ARBA00022822"/>
    </source>
</evidence>
<dbReference type="Pfam" id="PF00591">
    <property type="entry name" value="Glycos_transf_3"/>
    <property type="match status" value="1"/>
</dbReference>
<feature type="binding site" evidence="8">
    <location>
        <position position="81"/>
    </location>
    <ligand>
        <name>anthranilate</name>
        <dbReference type="ChEBI" id="CHEBI:16567"/>
        <label>1</label>
    </ligand>
</feature>
<keyword evidence="7 8" id="KW-0057">Aromatic amino acid biosynthesis</keyword>
<feature type="domain" description="Glycosyl transferase family 3 N-terminal" evidence="10">
    <location>
        <begin position="4"/>
        <end position="64"/>
    </location>
</feature>
<feature type="binding site" evidence="8">
    <location>
        <position position="81"/>
    </location>
    <ligand>
        <name>5-phospho-alpha-D-ribose 1-diphosphate</name>
        <dbReference type="ChEBI" id="CHEBI:58017"/>
    </ligand>
</feature>
<dbReference type="OrthoDB" id="8214at2157"/>
<comment type="function">
    <text evidence="8">Catalyzes the transfer of the phosphoribosyl group of 5-phosphorylribose-1-pyrophosphate (PRPP) to anthranilate to yield N-(5'-phosphoribosyl)-anthranilate (PRA).</text>
</comment>
<dbReference type="GO" id="GO:0004048">
    <property type="term" value="F:anthranilate phosphoribosyltransferase activity"/>
    <property type="evidence" value="ECO:0007669"/>
    <property type="project" value="UniProtKB-UniRule"/>
</dbReference>
<keyword evidence="6 8" id="KW-0822">Tryptophan biosynthesis</keyword>
<dbReference type="HAMAP" id="MF_00211">
    <property type="entry name" value="TrpD"/>
    <property type="match status" value="1"/>
</dbReference>
<dbReference type="Gene3D" id="1.20.970.10">
    <property type="entry name" value="Transferase, Pyrimidine Nucleoside Phosphorylase, Chain C"/>
    <property type="match status" value="1"/>
</dbReference>
<keyword evidence="3 8" id="KW-0028">Amino-acid biosynthesis</keyword>
<dbReference type="GeneID" id="97550409"/>
<evidence type="ECO:0000259" key="9">
    <source>
        <dbReference type="Pfam" id="PF00591"/>
    </source>
</evidence>
<evidence type="ECO:0000256" key="1">
    <source>
        <dbReference type="ARBA" id="ARBA00004907"/>
    </source>
</evidence>
<feature type="binding site" evidence="8">
    <location>
        <position position="91"/>
    </location>
    <ligand>
        <name>5-phospho-alpha-D-ribose 1-diphosphate</name>
        <dbReference type="ChEBI" id="CHEBI:58017"/>
    </ligand>
</feature>
<sequence length="340" mass="35184">MIHQAIEQVIAGRNLGPEEASAVMDQIATGNATGAQIGSFLTALRMKGVTAVEIASFARVMQNCAIPVYPHVSGMMVDTCGTGGDSATGGTFNISTAAGIVAAAAGVLIVKHGNRSVSSRCGSADVLEALGVTIEQTPESAARNVEEAGIGFFFAPQYHPAMRHVAPVRKELGIYTVFNILGPLLNPAKAQARLIGVYDPELVMVVADALRNLGVERAMVVHGDGLDEITITGPTLIVELNNGMLKPRTITPEEFGIKRSGIKTIKGGEPAENAAIIRSVLSGTPGPAQDIVALNAGAAIYVGGKASDFSNGVKLAYEVINTGAAARKLEEMIQVSGRAA</sequence>
<dbReference type="SUPFAM" id="SSF47648">
    <property type="entry name" value="Nucleoside phosphorylase/phosphoribosyltransferase N-terminal domain"/>
    <property type="match status" value="1"/>
</dbReference>
<dbReference type="GO" id="GO:0000162">
    <property type="term" value="P:L-tryptophan biosynthetic process"/>
    <property type="evidence" value="ECO:0007669"/>
    <property type="project" value="UniProtKB-UniRule"/>
</dbReference>
<feature type="binding site" evidence="8">
    <location>
        <position position="228"/>
    </location>
    <ligand>
        <name>Mg(2+)</name>
        <dbReference type="ChEBI" id="CHEBI:18420"/>
        <label>2</label>
    </ligand>
</feature>
<comment type="pathway">
    <text evidence="1 8">Amino-acid biosynthesis; L-tryptophan biosynthesis; L-tryptophan from chorismate: step 2/5.</text>
</comment>
<feature type="domain" description="Glycosyl transferase family 3" evidence="9">
    <location>
        <begin position="75"/>
        <end position="325"/>
    </location>
</feature>
<dbReference type="InterPro" id="IPR000312">
    <property type="entry name" value="Glycosyl_Trfase_fam3"/>
</dbReference>
<keyword evidence="4 8" id="KW-0328">Glycosyltransferase</keyword>
<dbReference type="AlphaFoldDB" id="A0A2V2N7C5"/>
<evidence type="ECO:0000256" key="7">
    <source>
        <dbReference type="ARBA" id="ARBA00023141"/>
    </source>
</evidence>
<feature type="binding site" evidence="8">
    <location>
        <position position="95"/>
    </location>
    <ligand>
        <name>Mg(2+)</name>
        <dbReference type="ChEBI" id="CHEBI:18420"/>
        <label>1</label>
    </ligand>
</feature>
<comment type="caution">
    <text evidence="8">Lacks conserved residue(s) required for the propagation of feature annotation.</text>
</comment>
<dbReference type="GO" id="GO:0005829">
    <property type="term" value="C:cytosol"/>
    <property type="evidence" value="ECO:0007669"/>
    <property type="project" value="TreeGrafter"/>
</dbReference>
<dbReference type="EMBL" id="QGMY01000008">
    <property type="protein sequence ID" value="PWR71451.1"/>
    <property type="molecule type" value="Genomic_DNA"/>
</dbReference>
<gene>
    <name evidence="8 11" type="primary">trpD</name>
    <name evidence="11" type="ORF">DK846_11340</name>
</gene>
<feature type="binding site" evidence="8">
    <location>
        <begin position="111"/>
        <end position="119"/>
    </location>
    <ligand>
        <name>5-phospho-alpha-D-ribose 1-diphosphate</name>
        <dbReference type="ChEBI" id="CHEBI:58017"/>
    </ligand>
</feature>
<keyword evidence="12" id="KW-1185">Reference proteome</keyword>
<comment type="similarity">
    <text evidence="8">Belongs to the anthranilate phosphoribosyltransferase family.</text>
</comment>
<comment type="cofactor">
    <cofactor evidence="8">
        <name>Mg(2+)</name>
        <dbReference type="ChEBI" id="CHEBI:18420"/>
    </cofactor>
    <text evidence="8">Binds 2 magnesium ions per monomer.</text>
</comment>
<dbReference type="InterPro" id="IPR005940">
    <property type="entry name" value="Anthranilate_Pribosyl_Tfrase"/>
</dbReference>
<dbReference type="FunFam" id="3.40.1030.10:FF:000002">
    <property type="entry name" value="Anthranilate phosphoribosyltransferase"/>
    <property type="match status" value="1"/>
</dbReference>
<dbReference type="SUPFAM" id="SSF52418">
    <property type="entry name" value="Nucleoside phosphorylase/phosphoribosyltransferase catalytic domain"/>
    <property type="match status" value="1"/>
</dbReference>
<organism evidence="11 12">
    <name type="scientific">Methanospirillum lacunae</name>
    <dbReference type="NCBI Taxonomy" id="668570"/>
    <lineage>
        <taxon>Archaea</taxon>
        <taxon>Methanobacteriati</taxon>
        <taxon>Methanobacteriota</taxon>
        <taxon>Stenosarchaea group</taxon>
        <taxon>Methanomicrobia</taxon>
        <taxon>Methanomicrobiales</taxon>
        <taxon>Methanospirillaceae</taxon>
        <taxon>Methanospirillum</taxon>
    </lineage>
</organism>
<evidence type="ECO:0000256" key="4">
    <source>
        <dbReference type="ARBA" id="ARBA00022676"/>
    </source>
</evidence>
<keyword evidence="8" id="KW-0479">Metal-binding</keyword>
<evidence type="ECO:0000313" key="11">
    <source>
        <dbReference type="EMBL" id="PWR71451.1"/>
    </source>
</evidence>
<dbReference type="RefSeq" id="WP_109969069.1">
    <property type="nucleotide sequence ID" value="NZ_CP176093.1"/>
</dbReference>
<evidence type="ECO:0000256" key="8">
    <source>
        <dbReference type="HAMAP-Rule" id="MF_00211"/>
    </source>
</evidence>
<dbReference type="InterPro" id="IPR035902">
    <property type="entry name" value="Nuc_phospho_transferase"/>
</dbReference>
<feature type="binding site" evidence="8">
    <location>
        <position position="169"/>
    </location>
    <ligand>
        <name>anthranilate</name>
        <dbReference type="ChEBI" id="CHEBI:16567"/>
        <label>2</label>
    </ligand>
</feature>
<accession>A0A2V2N7C5</accession>
<dbReference type="InterPro" id="IPR017459">
    <property type="entry name" value="Glycosyl_Trfase_fam3_N_dom"/>
</dbReference>
<reference evidence="11 12" key="1">
    <citation type="submission" date="2018-05" db="EMBL/GenBank/DDBJ databases">
        <title>Draft genome of Methanospirillum lacunae Ki8-1.</title>
        <authorList>
            <person name="Dueholm M.S."/>
            <person name="Nielsen P.H."/>
            <person name="Bakmann L.F."/>
            <person name="Otzen D.E."/>
        </authorList>
    </citation>
    <scope>NUCLEOTIDE SEQUENCE [LARGE SCALE GENOMIC DNA]</scope>
    <source>
        <strain evidence="11 12">Ki8-1</strain>
    </source>
</reference>
<dbReference type="PANTHER" id="PTHR43285:SF2">
    <property type="entry name" value="ANTHRANILATE PHOSPHORIBOSYLTRANSFERASE"/>
    <property type="match status" value="1"/>
</dbReference>
<dbReference type="NCBIfam" id="TIGR01245">
    <property type="entry name" value="trpD"/>
    <property type="match status" value="1"/>
</dbReference>
<evidence type="ECO:0000256" key="2">
    <source>
        <dbReference type="ARBA" id="ARBA00011948"/>
    </source>
</evidence>
<feature type="binding site" evidence="8">
    <location>
        <position position="123"/>
    </location>
    <ligand>
        <name>5-phospho-alpha-D-ribose 1-diphosphate</name>
        <dbReference type="ChEBI" id="CHEBI:58017"/>
    </ligand>
</feature>
<feature type="binding site" evidence="8">
    <location>
        <position position="114"/>
    </location>
    <ligand>
        <name>anthranilate</name>
        <dbReference type="ChEBI" id="CHEBI:16567"/>
        <label>1</label>
    </ligand>
</feature>
<keyword evidence="5 8" id="KW-0808">Transferase</keyword>
<proteinExistence type="inferred from homology"/>
<name>A0A2V2N7C5_9EURY</name>
<comment type="catalytic activity">
    <reaction evidence="8">
        <text>N-(5-phospho-beta-D-ribosyl)anthranilate + diphosphate = 5-phospho-alpha-D-ribose 1-diphosphate + anthranilate</text>
        <dbReference type="Rhea" id="RHEA:11768"/>
        <dbReference type="ChEBI" id="CHEBI:16567"/>
        <dbReference type="ChEBI" id="CHEBI:18277"/>
        <dbReference type="ChEBI" id="CHEBI:33019"/>
        <dbReference type="ChEBI" id="CHEBI:58017"/>
        <dbReference type="EC" id="2.4.2.18"/>
    </reaction>
</comment>
<dbReference type="UniPathway" id="UPA00035">
    <property type="reaction ID" value="UER00041"/>
</dbReference>
<dbReference type="Gene3D" id="3.40.1030.10">
    <property type="entry name" value="Nucleoside phosphorylase/phosphoribosyltransferase catalytic domain"/>
    <property type="match status" value="1"/>
</dbReference>
<feature type="binding site" evidence="8">
    <location>
        <position position="228"/>
    </location>
    <ligand>
        <name>Mg(2+)</name>
        <dbReference type="ChEBI" id="CHEBI:18420"/>
        <label>1</label>
    </ligand>
</feature>
<evidence type="ECO:0000256" key="5">
    <source>
        <dbReference type="ARBA" id="ARBA00022679"/>
    </source>
</evidence>
<evidence type="ECO:0000256" key="3">
    <source>
        <dbReference type="ARBA" id="ARBA00022605"/>
    </source>
</evidence>
<keyword evidence="8" id="KW-0460">Magnesium</keyword>
<dbReference type="GO" id="GO:0000287">
    <property type="term" value="F:magnesium ion binding"/>
    <property type="evidence" value="ECO:0007669"/>
    <property type="project" value="UniProtKB-UniRule"/>
</dbReference>
<comment type="subunit">
    <text evidence="8">Homodimer.</text>
</comment>
<evidence type="ECO:0000259" key="10">
    <source>
        <dbReference type="Pfam" id="PF02885"/>
    </source>
</evidence>
<evidence type="ECO:0000313" key="12">
    <source>
        <dbReference type="Proteomes" id="UP000245657"/>
    </source>
</evidence>
<dbReference type="Proteomes" id="UP000245657">
    <property type="component" value="Unassembled WGS sequence"/>
</dbReference>
<feature type="binding site" evidence="8">
    <location>
        <begin position="84"/>
        <end position="85"/>
    </location>
    <ligand>
        <name>5-phospho-alpha-D-ribose 1-diphosphate</name>
        <dbReference type="ChEBI" id="CHEBI:58017"/>
    </ligand>
</feature>
<feature type="binding site" evidence="8">
    <location>
        <position position="227"/>
    </location>
    <ligand>
        <name>Mg(2+)</name>
        <dbReference type="ChEBI" id="CHEBI:18420"/>
        <label>2</label>
    </ligand>
</feature>
<feature type="binding site" evidence="8">
    <location>
        <begin position="93"/>
        <end position="96"/>
    </location>
    <ligand>
        <name>5-phospho-alpha-D-ribose 1-diphosphate</name>
        <dbReference type="ChEBI" id="CHEBI:58017"/>
    </ligand>
</feature>
<dbReference type="Pfam" id="PF02885">
    <property type="entry name" value="Glycos_trans_3N"/>
    <property type="match status" value="1"/>
</dbReference>
<comment type="caution">
    <text evidence="11">The sequence shown here is derived from an EMBL/GenBank/DDBJ whole genome shotgun (WGS) entry which is preliminary data.</text>
</comment>
<dbReference type="EC" id="2.4.2.18" evidence="2 8"/>